<dbReference type="EMBL" id="MZ130488">
    <property type="protein sequence ID" value="QWM90355.1"/>
    <property type="molecule type" value="Genomic_DNA"/>
</dbReference>
<proteinExistence type="predicted"/>
<evidence type="ECO:0000313" key="2">
    <source>
        <dbReference type="Proteomes" id="UP000827442"/>
    </source>
</evidence>
<dbReference type="RefSeq" id="YP_010359927.1">
    <property type="nucleotide sequence ID" value="NC_062778.1"/>
</dbReference>
<keyword evidence="2" id="KW-1185">Reference proteome</keyword>
<gene>
    <name evidence="1" type="primary">gp_25618</name>
</gene>
<reference evidence="1 2" key="1">
    <citation type="submission" date="2021-04" db="EMBL/GenBank/DDBJ databases">
        <authorList>
            <person name="Shkoporov A.N."/>
            <person name="Stockdale S.R."/>
            <person name="Guerin E."/>
            <person name="Ross R.P."/>
            <person name="Hill C."/>
        </authorList>
    </citation>
    <scope>NUCLEOTIDE SEQUENCE [LARGE SCALE GENOMIC DNA]</scope>
    <source>
        <strain evidence="2">cr17_1</strain>
    </source>
</reference>
<accession>A0AAE7V387</accession>
<organism evidence="1 2">
    <name type="scientific">uncultured phage cr17_1</name>
    <dbReference type="NCBI Taxonomy" id="2986404"/>
    <lineage>
        <taxon>Viruses</taxon>
        <taxon>Duplodnaviria</taxon>
        <taxon>Heunggongvirae</taxon>
        <taxon>Uroviricota</taxon>
        <taxon>Caudoviricetes</taxon>
        <taxon>Crassvirales</taxon>
        <taxon>Intestiviridae</taxon>
        <taxon>Crudevirinae</taxon>
        <taxon>Endlipuvirus</taxon>
        <taxon>Endlipuvirus intestinihominis</taxon>
    </lineage>
</organism>
<dbReference type="KEGG" id="vg:75691643"/>
<dbReference type="GeneID" id="75691643"/>
<evidence type="ECO:0000313" key="1">
    <source>
        <dbReference type="EMBL" id="QWM90355.1"/>
    </source>
</evidence>
<name>A0AAE7V387_9CAUD</name>
<dbReference type="Proteomes" id="UP000827442">
    <property type="component" value="Segment"/>
</dbReference>
<sequence length="103" mass="11518">MDFKIPDEFNLGGSNIKVNVVDRCDNNALGTCLLAEGCINIADTFNKDNKQNNNVKVNTFFHELTHAILDTMGEVELSGNEKFVCCFSSFLTEAINSFKYNNK</sequence>
<protein>
    <submittedName>
        <fullName evidence="1">Peptidase</fullName>
    </submittedName>
</protein>